<organism evidence="1 2">
    <name type="scientific">Lactovum miscens</name>
    <dbReference type="NCBI Taxonomy" id="190387"/>
    <lineage>
        <taxon>Bacteria</taxon>
        <taxon>Bacillati</taxon>
        <taxon>Bacillota</taxon>
        <taxon>Bacilli</taxon>
        <taxon>Lactobacillales</taxon>
        <taxon>Streptococcaceae</taxon>
        <taxon>Lactovum</taxon>
    </lineage>
</organism>
<dbReference type="EMBL" id="JACHHV010000013">
    <property type="protein sequence ID" value="MBB5888037.1"/>
    <property type="molecule type" value="Genomic_DNA"/>
</dbReference>
<evidence type="ECO:0000313" key="1">
    <source>
        <dbReference type="EMBL" id="MBB5888037.1"/>
    </source>
</evidence>
<dbReference type="Proteomes" id="UP000562464">
    <property type="component" value="Unassembled WGS sequence"/>
</dbReference>
<dbReference type="InterPro" id="IPR021402">
    <property type="entry name" value="DUF3042"/>
</dbReference>
<sequence length="56" mass="6140">MKSKFTIGFVVGAAFALTVVAGALTTVKLAVIDPIEKHDEWIEENKKKANRKLVGR</sequence>
<comment type="caution">
    <text evidence="1">The sequence shown here is derived from an EMBL/GenBank/DDBJ whole genome shotgun (WGS) entry which is preliminary data.</text>
</comment>
<keyword evidence="2" id="KW-1185">Reference proteome</keyword>
<name>A0A841C6X3_9LACT</name>
<dbReference type="Pfam" id="PF11240">
    <property type="entry name" value="DUF3042"/>
    <property type="match status" value="1"/>
</dbReference>
<accession>A0A841C6X3</accession>
<proteinExistence type="predicted"/>
<protein>
    <submittedName>
        <fullName evidence="1">Putative phage-like protein YoqJ</fullName>
    </submittedName>
</protein>
<dbReference type="RefSeq" id="WP_183539721.1">
    <property type="nucleotide sequence ID" value="NZ_DASWOY010000059.1"/>
</dbReference>
<gene>
    <name evidence="1" type="ORF">HNQ37_000927</name>
</gene>
<reference evidence="1 2" key="1">
    <citation type="submission" date="2020-08" db="EMBL/GenBank/DDBJ databases">
        <title>Genomic Encyclopedia of Type Strains, Phase IV (KMG-IV): sequencing the most valuable type-strain genomes for metagenomic binning, comparative biology and taxonomic classification.</title>
        <authorList>
            <person name="Goeker M."/>
        </authorList>
    </citation>
    <scope>NUCLEOTIDE SEQUENCE [LARGE SCALE GENOMIC DNA]</scope>
    <source>
        <strain evidence="1 2">DSM 14925</strain>
    </source>
</reference>
<dbReference type="AlphaFoldDB" id="A0A841C6X3"/>
<evidence type="ECO:0000313" key="2">
    <source>
        <dbReference type="Proteomes" id="UP000562464"/>
    </source>
</evidence>